<feature type="transmembrane region" description="Helical" evidence="6">
    <location>
        <begin position="6"/>
        <end position="24"/>
    </location>
</feature>
<keyword evidence="5 6" id="KW-0472">Membrane</keyword>
<feature type="transmembrane region" description="Helical" evidence="6">
    <location>
        <begin position="36"/>
        <end position="55"/>
    </location>
</feature>
<feature type="transmembrane region" description="Helical" evidence="6">
    <location>
        <begin position="128"/>
        <end position="148"/>
    </location>
</feature>
<evidence type="ECO:0008006" key="9">
    <source>
        <dbReference type="Google" id="ProtNLM"/>
    </source>
</evidence>
<evidence type="ECO:0000313" key="8">
    <source>
        <dbReference type="Proteomes" id="UP000250266"/>
    </source>
</evidence>
<evidence type="ECO:0000256" key="5">
    <source>
        <dbReference type="ARBA" id="ARBA00023136"/>
    </source>
</evidence>
<name>A0A8E2JHH4_9PEZI</name>
<reference evidence="7 8" key="1">
    <citation type="journal article" date="2016" name="Nat. Commun.">
        <title>Ectomycorrhizal ecology is imprinted in the genome of the dominant symbiotic fungus Cenococcum geophilum.</title>
        <authorList>
            <consortium name="DOE Joint Genome Institute"/>
            <person name="Peter M."/>
            <person name="Kohler A."/>
            <person name="Ohm R.A."/>
            <person name="Kuo A."/>
            <person name="Krutzmann J."/>
            <person name="Morin E."/>
            <person name="Arend M."/>
            <person name="Barry K.W."/>
            <person name="Binder M."/>
            <person name="Choi C."/>
            <person name="Clum A."/>
            <person name="Copeland A."/>
            <person name="Grisel N."/>
            <person name="Haridas S."/>
            <person name="Kipfer T."/>
            <person name="LaButti K."/>
            <person name="Lindquist E."/>
            <person name="Lipzen A."/>
            <person name="Maire R."/>
            <person name="Meier B."/>
            <person name="Mihaltcheva S."/>
            <person name="Molinier V."/>
            <person name="Murat C."/>
            <person name="Poggeler S."/>
            <person name="Quandt C.A."/>
            <person name="Sperisen C."/>
            <person name="Tritt A."/>
            <person name="Tisserant E."/>
            <person name="Crous P.W."/>
            <person name="Henrissat B."/>
            <person name="Nehls U."/>
            <person name="Egli S."/>
            <person name="Spatafora J.W."/>
            <person name="Grigoriev I.V."/>
            <person name="Martin F.M."/>
        </authorList>
    </citation>
    <scope>NUCLEOTIDE SEQUENCE [LARGE SCALE GENOMIC DNA]</scope>
    <source>
        <strain evidence="7 8">CBS 459.81</strain>
    </source>
</reference>
<dbReference type="GO" id="GO:0022857">
    <property type="term" value="F:transmembrane transporter activity"/>
    <property type="evidence" value="ECO:0007669"/>
    <property type="project" value="InterPro"/>
</dbReference>
<evidence type="ECO:0000313" key="7">
    <source>
        <dbReference type="EMBL" id="OCK82683.1"/>
    </source>
</evidence>
<feature type="transmembrane region" description="Helical" evidence="6">
    <location>
        <begin position="189"/>
        <end position="213"/>
    </location>
</feature>
<feature type="transmembrane region" description="Helical" evidence="6">
    <location>
        <begin position="160"/>
        <end position="183"/>
    </location>
</feature>
<keyword evidence="2" id="KW-0813">Transport</keyword>
<evidence type="ECO:0000256" key="6">
    <source>
        <dbReference type="SAM" id="Phobius"/>
    </source>
</evidence>
<evidence type="ECO:0000256" key="4">
    <source>
        <dbReference type="ARBA" id="ARBA00022989"/>
    </source>
</evidence>
<dbReference type="EMBL" id="KV744881">
    <property type="protein sequence ID" value="OCK82683.1"/>
    <property type="molecule type" value="Genomic_DNA"/>
</dbReference>
<dbReference type="SUPFAM" id="SSF103473">
    <property type="entry name" value="MFS general substrate transporter"/>
    <property type="match status" value="1"/>
</dbReference>
<feature type="transmembrane region" description="Helical" evidence="6">
    <location>
        <begin position="104"/>
        <end position="122"/>
    </location>
</feature>
<dbReference type="OrthoDB" id="4161376at2759"/>
<feature type="transmembrane region" description="Helical" evidence="6">
    <location>
        <begin position="75"/>
        <end position="97"/>
    </location>
</feature>
<sequence>MVKKFDWLGIVLYLAGPLLFLLDLSRGGSSYPWRSARVVATIVIGFFALVVPVIWELFADLSKPLVPMHLFKNSGWVPAILLVSLGASVYYGFAIIFPRMVTTVYANGYLNWPAWIIGGFIVEPIRRTKWQVIAVTAIGTALFGSAATSTPSNPSRIITLISFGCFFVGCTESITNGLSTLLISSQTDIGIAASIRSAIATISSTIYTVALITRLTFTISTQVPLTLLSAGLLLSSIPAFLQSLAAGGMRLEAVPGFTAGVLEAGMKAI</sequence>
<dbReference type="Proteomes" id="UP000250266">
    <property type="component" value="Unassembled WGS sequence"/>
</dbReference>
<gene>
    <name evidence="7" type="ORF">K432DRAFT_423977</name>
</gene>
<dbReference type="InterPro" id="IPR010573">
    <property type="entry name" value="MFS_Str1/Tri12-like"/>
</dbReference>
<accession>A0A8E2JHH4</accession>
<dbReference type="InterPro" id="IPR036259">
    <property type="entry name" value="MFS_trans_sf"/>
</dbReference>
<keyword evidence="4 6" id="KW-1133">Transmembrane helix</keyword>
<comment type="subcellular location">
    <subcellularLocation>
        <location evidence="1">Membrane</location>
        <topology evidence="1">Multi-pass membrane protein</topology>
    </subcellularLocation>
</comment>
<evidence type="ECO:0000256" key="3">
    <source>
        <dbReference type="ARBA" id="ARBA00022692"/>
    </source>
</evidence>
<keyword evidence="8" id="KW-1185">Reference proteome</keyword>
<evidence type="ECO:0000256" key="2">
    <source>
        <dbReference type="ARBA" id="ARBA00022448"/>
    </source>
</evidence>
<protein>
    <recommendedName>
        <fullName evidence="9">MFS general substrate transporter</fullName>
    </recommendedName>
</protein>
<dbReference type="PANTHER" id="PTHR23501">
    <property type="entry name" value="MAJOR FACILITATOR SUPERFAMILY"/>
    <property type="match status" value="1"/>
</dbReference>
<dbReference type="GO" id="GO:0005886">
    <property type="term" value="C:plasma membrane"/>
    <property type="evidence" value="ECO:0007669"/>
    <property type="project" value="TreeGrafter"/>
</dbReference>
<dbReference type="AlphaFoldDB" id="A0A8E2JHH4"/>
<feature type="transmembrane region" description="Helical" evidence="6">
    <location>
        <begin position="225"/>
        <end position="245"/>
    </location>
</feature>
<evidence type="ECO:0000256" key="1">
    <source>
        <dbReference type="ARBA" id="ARBA00004141"/>
    </source>
</evidence>
<dbReference type="PANTHER" id="PTHR23501:SF109">
    <property type="entry name" value="MAJOR FACILITATOR SUPERFAMILY (MFS) PROFILE DOMAIN-CONTAINING PROTEIN-RELATED"/>
    <property type="match status" value="1"/>
</dbReference>
<dbReference type="Pfam" id="PF06609">
    <property type="entry name" value="TRI12"/>
    <property type="match status" value="1"/>
</dbReference>
<proteinExistence type="predicted"/>
<organism evidence="7 8">
    <name type="scientific">Lepidopterella palustris CBS 459.81</name>
    <dbReference type="NCBI Taxonomy" id="1314670"/>
    <lineage>
        <taxon>Eukaryota</taxon>
        <taxon>Fungi</taxon>
        <taxon>Dikarya</taxon>
        <taxon>Ascomycota</taxon>
        <taxon>Pezizomycotina</taxon>
        <taxon>Dothideomycetes</taxon>
        <taxon>Pleosporomycetidae</taxon>
        <taxon>Mytilinidiales</taxon>
        <taxon>Argynnaceae</taxon>
        <taxon>Lepidopterella</taxon>
    </lineage>
</organism>
<keyword evidence="3 6" id="KW-0812">Transmembrane</keyword>